<name>A0ABP5RY26_9ACTN</name>
<dbReference type="InterPro" id="IPR009100">
    <property type="entry name" value="AcylCoA_DH/oxidase_NM_dom_sf"/>
</dbReference>
<dbReference type="Gene3D" id="1.20.140.10">
    <property type="entry name" value="Butyryl-CoA Dehydrogenase, subunit A, domain 3"/>
    <property type="match status" value="1"/>
</dbReference>
<dbReference type="PANTHER" id="PTHR10909:SF382">
    <property type="entry name" value="ACYL-COENZYME A OXIDASE"/>
    <property type="match status" value="1"/>
</dbReference>
<feature type="domain" description="Acyl-CoA oxidase C-alpha1" evidence="3">
    <location>
        <begin position="261"/>
        <end position="409"/>
    </location>
</feature>
<dbReference type="Pfam" id="PF22924">
    <property type="entry name" value="ACOX_C_alpha1"/>
    <property type="match status" value="1"/>
</dbReference>
<gene>
    <name evidence="4" type="ORF">GCM10010430_78580</name>
</gene>
<keyword evidence="5" id="KW-1185">Reference proteome</keyword>
<evidence type="ECO:0000259" key="3">
    <source>
        <dbReference type="Pfam" id="PF22924"/>
    </source>
</evidence>
<dbReference type="InterPro" id="IPR006091">
    <property type="entry name" value="Acyl-CoA_Oxase/DH_mid-dom"/>
</dbReference>
<keyword evidence="1" id="KW-0285">Flavoprotein</keyword>
<dbReference type="PANTHER" id="PTHR10909">
    <property type="entry name" value="ELECTRON TRANSPORT OXIDOREDUCTASE"/>
    <property type="match status" value="1"/>
</dbReference>
<evidence type="ECO:0000313" key="4">
    <source>
        <dbReference type="EMBL" id="GAA2280790.1"/>
    </source>
</evidence>
<dbReference type="RefSeq" id="WP_344641352.1">
    <property type="nucleotide sequence ID" value="NZ_BAAATR010000080.1"/>
</dbReference>
<dbReference type="EMBL" id="BAAATR010000080">
    <property type="protein sequence ID" value="GAA2280790.1"/>
    <property type="molecule type" value="Genomic_DNA"/>
</dbReference>
<dbReference type="InterPro" id="IPR046373">
    <property type="entry name" value="Acyl-CoA_Oxase/DH_mid-dom_sf"/>
</dbReference>
<organism evidence="4 5">
    <name type="scientific">Kitasatospora cystarginea</name>
    <dbReference type="NCBI Taxonomy" id="58350"/>
    <lineage>
        <taxon>Bacteria</taxon>
        <taxon>Bacillati</taxon>
        <taxon>Actinomycetota</taxon>
        <taxon>Actinomycetes</taxon>
        <taxon>Kitasatosporales</taxon>
        <taxon>Streptomycetaceae</taxon>
        <taxon>Kitasatospora</taxon>
    </lineage>
</organism>
<accession>A0ABP5RY26</accession>
<dbReference type="Gene3D" id="2.40.110.10">
    <property type="entry name" value="Butyryl-CoA Dehydrogenase, subunit A, domain 2"/>
    <property type="match status" value="1"/>
</dbReference>
<evidence type="ECO:0000259" key="2">
    <source>
        <dbReference type="Pfam" id="PF02770"/>
    </source>
</evidence>
<protein>
    <submittedName>
        <fullName evidence="4">Acyl-CoA dehydrogenase family protein</fullName>
    </submittedName>
</protein>
<dbReference type="Pfam" id="PF02770">
    <property type="entry name" value="Acyl-CoA_dh_M"/>
    <property type="match status" value="1"/>
</dbReference>
<feature type="domain" description="Acyl-CoA oxidase/dehydrogenase middle" evidence="2">
    <location>
        <begin position="117"/>
        <end position="225"/>
    </location>
</feature>
<reference evidence="5" key="1">
    <citation type="journal article" date="2019" name="Int. J. Syst. Evol. Microbiol.">
        <title>The Global Catalogue of Microorganisms (GCM) 10K type strain sequencing project: providing services to taxonomists for standard genome sequencing and annotation.</title>
        <authorList>
            <consortium name="The Broad Institute Genomics Platform"/>
            <consortium name="The Broad Institute Genome Sequencing Center for Infectious Disease"/>
            <person name="Wu L."/>
            <person name="Ma J."/>
        </authorList>
    </citation>
    <scope>NUCLEOTIDE SEQUENCE [LARGE SCALE GENOMIC DNA]</scope>
    <source>
        <strain evidence="5">JCM 7356</strain>
    </source>
</reference>
<dbReference type="SUPFAM" id="SSF47203">
    <property type="entry name" value="Acyl-CoA dehydrogenase C-terminal domain-like"/>
    <property type="match status" value="1"/>
</dbReference>
<proteinExistence type="predicted"/>
<sequence>MTDKRVTTLTGLLAEGDFAEVRPAGQDVLDYSLQTLRRARLLNAAGVTANSLWLGRGTAAEFPDFLRAMGWIGAWDASLANVLVSHQIAGDALLSHADQDQLASFGPEIDRMEKVYCFAASELHAGSDLKRVGTTATYRHADRSLVLHTPEPAHSKVWIGNSLHTGDVAMVLARVVVDGRDEGHHWLRVPLRSEGRLVEGVSVHGAEPKGGVEANQTGIIAFDHCVLPLSAMMGRWARIDEEGRYASPLRRFRRFDECLATFTHERLFPTAGAAMAQRVACAVTTRFASVKRAFGGPLLDHAHYRMRLRTAAGRAVAAKHAVEALAAVAVDRHEDGSPAEDRLLHALVACGKTGSTGDARHTLAETRELCGGLGYHRLNQISPLQHDYEIAVTFGGDNTVLGYQAARFALRERPALAGVLDAAVGRADRGSGPGDLGGWPAGRLGGALRRVCDVLLDDAEREGPGAASTAWSRAVYQTLALGGWAEGEPTEAGRALLRHYAAGCLLEHAVSALRAGVLSPQELLEVARLHEEEGAAPAAAEDLLGLLAVPEALITAPIAHADFAERHLAAAARQSAEQPVACPFPDPV</sequence>
<evidence type="ECO:0000313" key="5">
    <source>
        <dbReference type="Proteomes" id="UP001500305"/>
    </source>
</evidence>
<evidence type="ECO:0000256" key="1">
    <source>
        <dbReference type="ARBA" id="ARBA00022630"/>
    </source>
</evidence>
<comment type="caution">
    <text evidence="4">The sequence shown here is derived from an EMBL/GenBank/DDBJ whole genome shotgun (WGS) entry which is preliminary data.</text>
</comment>
<dbReference type="SUPFAM" id="SSF56645">
    <property type="entry name" value="Acyl-CoA dehydrogenase NM domain-like"/>
    <property type="match status" value="1"/>
</dbReference>
<dbReference type="InterPro" id="IPR055060">
    <property type="entry name" value="ACOX_C_alpha1"/>
</dbReference>
<dbReference type="InterPro" id="IPR012258">
    <property type="entry name" value="Acyl-CoA_oxidase"/>
</dbReference>
<dbReference type="Proteomes" id="UP001500305">
    <property type="component" value="Unassembled WGS sequence"/>
</dbReference>
<dbReference type="InterPro" id="IPR036250">
    <property type="entry name" value="AcylCo_DH-like_C"/>
</dbReference>